<dbReference type="Pfam" id="PF00097">
    <property type="entry name" value="zf-C3HC4"/>
    <property type="match status" value="1"/>
</dbReference>
<keyword evidence="3" id="KW-0862">Zinc</keyword>
<dbReference type="InterPro" id="IPR013083">
    <property type="entry name" value="Znf_RING/FYVE/PHD"/>
</dbReference>
<reference evidence="7 8" key="1">
    <citation type="submission" date="2008-07" db="EMBL/GenBank/DDBJ databases">
        <authorList>
            <person name="El-Sayed N."/>
            <person name="Caler E."/>
            <person name="Inman J."/>
            <person name="Amedeo P."/>
            <person name="Hass B."/>
            <person name="Wortman J."/>
        </authorList>
    </citation>
    <scope>NUCLEOTIDE SEQUENCE [LARGE SCALE GENOMIC DNA]</scope>
    <source>
        <strain evidence="8">ATCC 50983 / TXsc</strain>
    </source>
</reference>
<dbReference type="GO" id="GO:0008270">
    <property type="term" value="F:zinc ion binding"/>
    <property type="evidence" value="ECO:0007669"/>
    <property type="project" value="UniProtKB-KW"/>
</dbReference>
<keyword evidence="1" id="KW-0479">Metal-binding</keyword>
<dbReference type="GeneID" id="9061387"/>
<evidence type="ECO:0000256" key="3">
    <source>
        <dbReference type="ARBA" id="ARBA00022833"/>
    </source>
</evidence>
<dbReference type="InParanoid" id="C5KTB6"/>
<evidence type="ECO:0000256" key="1">
    <source>
        <dbReference type="ARBA" id="ARBA00022723"/>
    </source>
</evidence>
<dbReference type="SMART" id="SM00233">
    <property type="entry name" value="PH"/>
    <property type="match status" value="1"/>
</dbReference>
<keyword evidence="8" id="KW-1185">Reference proteome</keyword>
<dbReference type="InterPro" id="IPR011993">
    <property type="entry name" value="PH-like_dom_sf"/>
</dbReference>
<dbReference type="Gene3D" id="3.30.40.10">
    <property type="entry name" value="Zinc/RING finger domain, C3HC4 (zinc finger)"/>
    <property type="match status" value="1"/>
</dbReference>
<dbReference type="OMA" id="RVPNYNM"/>
<sequence>MAITTCGGGCYHFVGRVLEEVRHPRRPVFSPTLALTNVVPVGPWSQRIANHDTRMISPNIDIDHASYCGYLYKQSKHLKRFRRRYCVLIIDKLYTFKQPEDVPRGLVTEILDLALADYLVEWEISPRVPNYNMIAGKFSFEIGTEAETPSRREWMFAAESEHDRREWIHKLGSYCRTEQRSYSLCRLPQSYRYQIINHHKKRRKEVWQLCCGHYFCVRCIQNWSKYKRTCPVCRDVF</sequence>
<dbReference type="SUPFAM" id="SSF50729">
    <property type="entry name" value="PH domain-like"/>
    <property type="match status" value="1"/>
</dbReference>
<dbReference type="AlphaFoldDB" id="C5KTB6"/>
<gene>
    <name evidence="7" type="ORF">Pmar_PMAR001018</name>
</gene>
<dbReference type="InterPro" id="IPR001841">
    <property type="entry name" value="Znf_RING"/>
</dbReference>
<evidence type="ECO:0000256" key="4">
    <source>
        <dbReference type="PROSITE-ProRule" id="PRU00175"/>
    </source>
</evidence>
<feature type="domain" description="RING-type" evidence="6">
    <location>
        <begin position="211"/>
        <end position="234"/>
    </location>
</feature>
<dbReference type="PROSITE" id="PS50089">
    <property type="entry name" value="ZF_RING_2"/>
    <property type="match status" value="1"/>
</dbReference>
<dbReference type="Gene3D" id="2.30.29.30">
    <property type="entry name" value="Pleckstrin-homology domain (PH domain)/Phosphotyrosine-binding domain (PTB)"/>
    <property type="match status" value="1"/>
</dbReference>
<dbReference type="EMBL" id="GG676168">
    <property type="protein sequence ID" value="EER12221.1"/>
    <property type="molecule type" value="Genomic_DNA"/>
</dbReference>
<protein>
    <recommendedName>
        <fullName evidence="9">RING-type domain-containing protein</fullName>
    </recommendedName>
</protein>
<dbReference type="RefSeq" id="XP_002780426.1">
    <property type="nucleotide sequence ID" value="XM_002780380.1"/>
</dbReference>
<dbReference type="Pfam" id="PF00169">
    <property type="entry name" value="PH"/>
    <property type="match status" value="1"/>
</dbReference>
<name>C5KTB6_PERM5</name>
<dbReference type="InterPro" id="IPR017907">
    <property type="entry name" value="Znf_RING_CS"/>
</dbReference>
<evidence type="ECO:0000259" key="6">
    <source>
        <dbReference type="PROSITE" id="PS50089"/>
    </source>
</evidence>
<feature type="domain" description="PH" evidence="5">
    <location>
        <begin position="64"/>
        <end position="176"/>
    </location>
</feature>
<proteinExistence type="predicted"/>
<accession>C5KTB6</accession>
<dbReference type="SUPFAM" id="SSF57850">
    <property type="entry name" value="RING/U-box"/>
    <property type="match status" value="1"/>
</dbReference>
<dbReference type="InterPro" id="IPR018957">
    <property type="entry name" value="Znf_C3HC4_RING-type"/>
</dbReference>
<keyword evidence="2 4" id="KW-0863">Zinc-finger</keyword>
<dbReference type="Proteomes" id="UP000007800">
    <property type="component" value="Unassembled WGS sequence"/>
</dbReference>
<evidence type="ECO:0000313" key="8">
    <source>
        <dbReference type="Proteomes" id="UP000007800"/>
    </source>
</evidence>
<organism evidence="8">
    <name type="scientific">Perkinsus marinus (strain ATCC 50983 / TXsc)</name>
    <dbReference type="NCBI Taxonomy" id="423536"/>
    <lineage>
        <taxon>Eukaryota</taxon>
        <taxon>Sar</taxon>
        <taxon>Alveolata</taxon>
        <taxon>Perkinsozoa</taxon>
        <taxon>Perkinsea</taxon>
        <taxon>Perkinsida</taxon>
        <taxon>Perkinsidae</taxon>
        <taxon>Perkinsus</taxon>
    </lineage>
</organism>
<dbReference type="PROSITE" id="PS00518">
    <property type="entry name" value="ZF_RING_1"/>
    <property type="match status" value="1"/>
</dbReference>
<evidence type="ECO:0008006" key="9">
    <source>
        <dbReference type="Google" id="ProtNLM"/>
    </source>
</evidence>
<dbReference type="OrthoDB" id="185175at2759"/>
<evidence type="ECO:0000259" key="5">
    <source>
        <dbReference type="PROSITE" id="PS50003"/>
    </source>
</evidence>
<evidence type="ECO:0000313" key="7">
    <source>
        <dbReference type="EMBL" id="EER12221.1"/>
    </source>
</evidence>
<evidence type="ECO:0000256" key="2">
    <source>
        <dbReference type="ARBA" id="ARBA00022771"/>
    </source>
</evidence>
<dbReference type="PROSITE" id="PS50003">
    <property type="entry name" value="PH_DOMAIN"/>
    <property type="match status" value="1"/>
</dbReference>
<dbReference type="InterPro" id="IPR001849">
    <property type="entry name" value="PH_domain"/>
</dbReference>